<feature type="region of interest" description="Disordered" evidence="1">
    <location>
        <begin position="49"/>
        <end position="84"/>
    </location>
</feature>
<evidence type="ECO:0000313" key="2">
    <source>
        <dbReference type="EnsemblPlants" id="MELO3C029987.2.1"/>
    </source>
</evidence>
<dbReference type="AlphaFoldDB" id="A0A9I9E830"/>
<reference evidence="2" key="1">
    <citation type="submission" date="2023-03" db="UniProtKB">
        <authorList>
            <consortium name="EnsemblPlants"/>
        </authorList>
    </citation>
    <scope>IDENTIFICATION</scope>
</reference>
<dbReference type="Gramene" id="MELO3C029987.2.1">
    <property type="protein sequence ID" value="MELO3C029987.2.1"/>
    <property type="gene ID" value="MELO3C029987.2"/>
</dbReference>
<sequence length="84" mass="8802">MASNNNSSSPNNNGPSRLERSLSLTSEPRTLKQYEMAIASMQAMEKQRLAGANNTTTPTTSTGGAKGKVDREEGAFGAAVVGKK</sequence>
<feature type="compositionally biased region" description="Low complexity" evidence="1">
    <location>
        <begin position="1"/>
        <end position="28"/>
    </location>
</feature>
<feature type="compositionally biased region" description="Low complexity" evidence="1">
    <location>
        <begin position="50"/>
        <end position="63"/>
    </location>
</feature>
<organism evidence="2">
    <name type="scientific">Cucumis melo</name>
    <name type="common">Muskmelon</name>
    <dbReference type="NCBI Taxonomy" id="3656"/>
    <lineage>
        <taxon>Eukaryota</taxon>
        <taxon>Viridiplantae</taxon>
        <taxon>Streptophyta</taxon>
        <taxon>Embryophyta</taxon>
        <taxon>Tracheophyta</taxon>
        <taxon>Spermatophyta</taxon>
        <taxon>Magnoliopsida</taxon>
        <taxon>eudicotyledons</taxon>
        <taxon>Gunneridae</taxon>
        <taxon>Pentapetalae</taxon>
        <taxon>rosids</taxon>
        <taxon>fabids</taxon>
        <taxon>Cucurbitales</taxon>
        <taxon>Cucurbitaceae</taxon>
        <taxon>Benincaseae</taxon>
        <taxon>Cucumis</taxon>
    </lineage>
</organism>
<dbReference type="EnsemblPlants" id="MELO3C029987.2.1">
    <property type="protein sequence ID" value="MELO3C029987.2.1"/>
    <property type="gene ID" value="MELO3C029987.2"/>
</dbReference>
<protein>
    <submittedName>
        <fullName evidence="2">Uncharacterized protein</fullName>
    </submittedName>
</protein>
<accession>A0A9I9E830</accession>
<proteinExistence type="predicted"/>
<feature type="region of interest" description="Disordered" evidence="1">
    <location>
        <begin position="1"/>
        <end position="29"/>
    </location>
</feature>
<evidence type="ECO:0000256" key="1">
    <source>
        <dbReference type="SAM" id="MobiDB-lite"/>
    </source>
</evidence>
<name>A0A9I9E830_CUCME</name>